<comment type="caution">
    <text evidence="5">The sequence shown here is derived from an EMBL/GenBank/DDBJ whole genome shotgun (WGS) entry which is preliminary data.</text>
</comment>
<dbReference type="OrthoDB" id="41445at2759"/>
<evidence type="ECO:0000256" key="2">
    <source>
        <dbReference type="ARBA" id="ARBA00023242"/>
    </source>
</evidence>
<evidence type="ECO:0000313" key="6">
    <source>
        <dbReference type="Proteomes" id="UP000707451"/>
    </source>
</evidence>
<dbReference type="FunFam" id="3.10.590.10:FF:000006">
    <property type="entry name" value="Chromosome 7, whole genome shotgun sequence"/>
    <property type="match status" value="1"/>
</dbReference>
<dbReference type="CDD" id="cd21133">
    <property type="entry name" value="EVE"/>
    <property type="match status" value="1"/>
</dbReference>
<evidence type="ECO:0000259" key="4">
    <source>
        <dbReference type="Pfam" id="PF01878"/>
    </source>
</evidence>
<reference evidence="5" key="1">
    <citation type="submission" date="2021-06" db="EMBL/GenBank/DDBJ databases">
        <title>Genome Sequence of Mortierella hyaline Strain SCG-10, a Cold-Adapted, Nitrate-Reducing Fungus Isolated from Soil in Minnesota, USA.</title>
        <authorList>
            <person name="Aldossari N."/>
        </authorList>
    </citation>
    <scope>NUCLEOTIDE SEQUENCE</scope>
    <source>
        <strain evidence="5">SCG-10</strain>
    </source>
</reference>
<feature type="domain" description="EVE" evidence="4">
    <location>
        <begin position="92"/>
        <end position="240"/>
    </location>
</feature>
<comment type="subcellular location">
    <subcellularLocation>
        <location evidence="1">Nucleus</location>
    </subcellularLocation>
</comment>
<keyword evidence="2" id="KW-0539">Nucleus</keyword>
<gene>
    <name evidence="5" type="ORF">KI688_008446</name>
</gene>
<dbReference type="PANTHER" id="PTHR14087">
    <property type="entry name" value="THYMOCYTE NUCLEAR PROTEIN 1"/>
    <property type="match status" value="1"/>
</dbReference>
<dbReference type="PANTHER" id="PTHR14087:SF7">
    <property type="entry name" value="THYMOCYTE NUCLEAR PROTEIN 1"/>
    <property type="match status" value="1"/>
</dbReference>
<dbReference type="AlphaFoldDB" id="A0A9P7Y3M8"/>
<dbReference type="InterPro" id="IPR002740">
    <property type="entry name" value="EVE_domain"/>
</dbReference>
<accession>A0A9P7Y3M8</accession>
<protein>
    <recommendedName>
        <fullName evidence="4">EVE domain-containing protein</fullName>
    </recommendedName>
</protein>
<dbReference type="InterPro" id="IPR052181">
    <property type="entry name" value="5hmC_binding"/>
</dbReference>
<feature type="region of interest" description="Disordered" evidence="3">
    <location>
        <begin position="1"/>
        <end position="84"/>
    </location>
</feature>
<dbReference type="SUPFAM" id="SSF88697">
    <property type="entry name" value="PUA domain-like"/>
    <property type="match status" value="1"/>
</dbReference>
<dbReference type="Proteomes" id="UP000707451">
    <property type="component" value="Unassembled WGS sequence"/>
</dbReference>
<organism evidence="5 6">
    <name type="scientific">Linnemannia hyalina</name>
    <dbReference type="NCBI Taxonomy" id="64524"/>
    <lineage>
        <taxon>Eukaryota</taxon>
        <taxon>Fungi</taxon>
        <taxon>Fungi incertae sedis</taxon>
        <taxon>Mucoromycota</taxon>
        <taxon>Mortierellomycotina</taxon>
        <taxon>Mortierellomycetes</taxon>
        <taxon>Mortierellales</taxon>
        <taxon>Mortierellaceae</taxon>
        <taxon>Linnemannia</taxon>
    </lineage>
</organism>
<feature type="compositionally biased region" description="Low complexity" evidence="3">
    <location>
        <begin position="34"/>
        <end position="71"/>
    </location>
</feature>
<dbReference type="EMBL" id="JAHRHY010000003">
    <property type="protein sequence ID" value="KAG9070904.1"/>
    <property type="molecule type" value="Genomic_DNA"/>
</dbReference>
<proteinExistence type="predicted"/>
<sequence>METRAKRRAPTSDKVQQPKTTTIGATATKRAKVTNSTNTTTTSTKMDTPAKGTKTKSGTGSKPTKDTTTTTEKQQPLSATGLANEDGTRISVWLMKSEPDAFSIDDLINSKDSTSQWDGVRNHEAKNLMKNSMKVGDQVLFYHSNTKAPGIVAMAKIAREAYPDHTAFDTKSHYYDNKSSRDDPRWFMVDVKYERKLKRILTLKELQQYKDKELSQMKLLNRGRLSVQPVSDSEMKFIMDLEQQDEPSED</sequence>
<dbReference type="InterPro" id="IPR015947">
    <property type="entry name" value="PUA-like_sf"/>
</dbReference>
<evidence type="ECO:0000313" key="5">
    <source>
        <dbReference type="EMBL" id="KAG9070904.1"/>
    </source>
</evidence>
<evidence type="ECO:0000256" key="3">
    <source>
        <dbReference type="SAM" id="MobiDB-lite"/>
    </source>
</evidence>
<dbReference type="Pfam" id="PF01878">
    <property type="entry name" value="EVE"/>
    <property type="match status" value="1"/>
</dbReference>
<name>A0A9P7Y3M8_9FUNG</name>
<feature type="compositionally biased region" description="Polar residues" evidence="3">
    <location>
        <begin position="13"/>
        <end position="25"/>
    </location>
</feature>
<dbReference type="Gene3D" id="3.10.590.10">
    <property type="entry name" value="ph1033 like domains"/>
    <property type="match status" value="1"/>
</dbReference>
<dbReference type="InterPro" id="IPR047197">
    <property type="entry name" value="THYN1-like_EVE"/>
</dbReference>
<dbReference type="GO" id="GO:0005634">
    <property type="term" value="C:nucleus"/>
    <property type="evidence" value="ECO:0007669"/>
    <property type="project" value="UniProtKB-SubCell"/>
</dbReference>
<keyword evidence="6" id="KW-1185">Reference proteome</keyword>
<evidence type="ECO:0000256" key="1">
    <source>
        <dbReference type="ARBA" id="ARBA00004123"/>
    </source>
</evidence>